<feature type="chain" id="PRO_5043833706" evidence="1">
    <location>
        <begin position="19"/>
        <end position="194"/>
    </location>
</feature>
<organism evidence="2 3">
    <name type="scientific">Henosepilachna vigintioctopunctata</name>
    <dbReference type="NCBI Taxonomy" id="420089"/>
    <lineage>
        <taxon>Eukaryota</taxon>
        <taxon>Metazoa</taxon>
        <taxon>Ecdysozoa</taxon>
        <taxon>Arthropoda</taxon>
        <taxon>Hexapoda</taxon>
        <taxon>Insecta</taxon>
        <taxon>Pterygota</taxon>
        <taxon>Neoptera</taxon>
        <taxon>Endopterygota</taxon>
        <taxon>Coleoptera</taxon>
        <taxon>Polyphaga</taxon>
        <taxon>Cucujiformia</taxon>
        <taxon>Coccinelloidea</taxon>
        <taxon>Coccinellidae</taxon>
        <taxon>Epilachninae</taxon>
        <taxon>Epilachnini</taxon>
        <taxon>Henosepilachna</taxon>
    </lineage>
</organism>
<keyword evidence="3" id="KW-1185">Reference proteome</keyword>
<keyword evidence="1" id="KW-0732">Signal</keyword>
<dbReference type="AlphaFoldDB" id="A0AAW1TYL4"/>
<protein>
    <submittedName>
        <fullName evidence="2">Uncharacterized protein</fullName>
    </submittedName>
</protein>
<proteinExistence type="predicted"/>
<name>A0AAW1TYL4_9CUCU</name>
<feature type="signal peptide" evidence="1">
    <location>
        <begin position="1"/>
        <end position="18"/>
    </location>
</feature>
<reference evidence="2 3" key="1">
    <citation type="submission" date="2023-03" db="EMBL/GenBank/DDBJ databases">
        <title>Genome insight into feeding habits of ladybird beetles.</title>
        <authorList>
            <person name="Li H.-S."/>
            <person name="Huang Y.-H."/>
            <person name="Pang H."/>
        </authorList>
    </citation>
    <scope>NUCLEOTIDE SEQUENCE [LARGE SCALE GENOMIC DNA]</scope>
    <source>
        <strain evidence="2">SYSU_2023b</strain>
        <tissue evidence="2">Whole body</tissue>
    </source>
</reference>
<accession>A0AAW1TYL4</accession>
<dbReference type="EMBL" id="JARQZJ010000034">
    <property type="protein sequence ID" value="KAK9875749.1"/>
    <property type="molecule type" value="Genomic_DNA"/>
</dbReference>
<evidence type="ECO:0000313" key="3">
    <source>
        <dbReference type="Proteomes" id="UP001431783"/>
    </source>
</evidence>
<sequence>MNGLIIVAVALLASAIQATPSGHGVVVSGPSGVVTNHGAIGPIGHGWGHGHGVAIAAPAVVAHSVVVPHVWGHGYGHGLNSWGLGYGHGVAAITAGHGSISASAHGAAIRGPPTAPVVVEGPAGKVVAHGLWGPTANIEDMEFMEFMELMEFMGFMELLAMLVTVMDMVGGEPYKYSITRLCSKIQMLTIDHQP</sequence>
<evidence type="ECO:0000313" key="2">
    <source>
        <dbReference type="EMBL" id="KAK9875749.1"/>
    </source>
</evidence>
<evidence type="ECO:0000256" key="1">
    <source>
        <dbReference type="SAM" id="SignalP"/>
    </source>
</evidence>
<comment type="caution">
    <text evidence="2">The sequence shown here is derived from an EMBL/GenBank/DDBJ whole genome shotgun (WGS) entry which is preliminary data.</text>
</comment>
<gene>
    <name evidence="2" type="ORF">WA026_009546</name>
</gene>
<dbReference type="Proteomes" id="UP001431783">
    <property type="component" value="Unassembled WGS sequence"/>
</dbReference>